<evidence type="ECO:0000256" key="10">
    <source>
        <dbReference type="ARBA" id="ARBA00022840"/>
    </source>
</evidence>
<keyword evidence="7" id="KW-0228">DNA excision</keyword>
<dbReference type="PANTHER" id="PTHR43152:SF1">
    <property type="entry name" value="UVRA PROTEIN"/>
    <property type="match status" value="1"/>
</dbReference>
<keyword evidence="8" id="KW-0863">Zinc-finger</keyword>
<reference evidence="18" key="1">
    <citation type="submission" date="2022-06" db="EMBL/GenBank/DDBJ databases">
        <title>Vallitalea longa sp. nov., an anaerobic bacterium isolated from marine sediment.</title>
        <authorList>
            <person name="Hirano S."/>
            <person name="Terahara T."/>
            <person name="Mori K."/>
            <person name="Hamada M."/>
            <person name="Matsumoto R."/>
            <person name="Kobayashi T."/>
        </authorList>
    </citation>
    <scope>NUCLEOTIDE SEQUENCE</scope>
    <source>
        <strain evidence="18">SH18-1</strain>
    </source>
</reference>
<evidence type="ECO:0000256" key="16">
    <source>
        <dbReference type="ARBA" id="ARBA00042156"/>
    </source>
</evidence>
<keyword evidence="4" id="KW-0677">Repeat</keyword>
<evidence type="ECO:0000256" key="15">
    <source>
        <dbReference type="ARBA" id="ARBA00039316"/>
    </source>
</evidence>
<organism evidence="18 19">
    <name type="scientific">Vallitalea longa</name>
    <dbReference type="NCBI Taxonomy" id="2936439"/>
    <lineage>
        <taxon>Bacteria</taxon>
        <taxon>Bacillati</taxon>
        <taxon>Bacillota</taxon>
        <taxon>Clostridia</taxon>
        <taxon>Lachnospirales</taxon>
        <taxon>Vallitaleaceae</taxon>
        <taxon>Vallitalea</taxon>
    </lineage>
</organism>
<keyword evidence="2" id="KW-0963">Cytoplasm</keyword>
<accession>A0A9W6DIG8</accession>
<evidence type="ECO:0000256" key="11">
    <source>
        <dbReference type="ARBA" id="ARBA00022881"/>
    </source>
</evidence>
<keyword evidence="9" id="KW-0862">Zinc</keyword>
<dbReference type="NCBIfam" id="TIGR00630">
    <property type="entry name" value="uvra"/>
    <property type="match status" value="1"/>
</dbReference>
<dbReference type="Pfam" id="PF17760">
    <property type="entry name" value="UvrA_inter"/>
    <property type="match status" value="1"/>
</dbReference>
<evidence type="ECO:0000313" key="19">
    <source>
        <dbReference type="Proteomes" id="UP001144256"/>
    </source>
</evidence>
<dbReference type="GO" id="GO:0005524">
    <property type="term" value="F:ATP binding"/>
    <property type="evidence" value="ECO:0007669"/>
    <property type="project" value="UniProtKB-KW"/>
</dbReference>
<dbReference type="Gene3D" id="1.20.1580.10">
    <property type="entry name" value="ABC transporter ATPase like domain"/>
    <property type="match status" value="3"/>
</dbReference>
<dbReference type="InterPro" id="IPR041552">
    <property type="entry name" value="UvrA_DNA-bd"/>
</dbReference>
<keyword evidence="3" id="KW-0479">Metal-binding</keyword>
<evidence type="ECO:0000256" key="6">
    <source>
        <dbReference type="ARBA" id="ARBA00022763"/>
    </source>
</evidence>
<dbReference type="PROSITE" id="PS50893">
    <property type="entry name" value="ABC_TRANSPORTER_2"/>
    <property type="match status" value="2"/>
</dbReference>
<protein>
    <recommendedName>
        <fullName evidence="15">UvrABC system protein A</fullName>
    </recommendedName>
    <alternativeName>
        <fullName evidence="16">Excinuclease ABC subunit A</fullName>
    </alternativeName>
</protein>
<evidence type="ECO:0000256" key="7">
    <source>
        <dbReference type="ARBA" id="ARBA00022769"/>
    </source>
</evidence>
<dbReference type="Proteomes" id="UP001144256">
    <property type="component" value="Unassembled WGS sequence"/>
</dbReference>
<dbReference type="EMBL" id="BRLB01000023">
    <property type="protein sequence ID" value="GKX31894.1"/>
    <property type="molecule type" value="Genomic_DNA"/>
</dbReference>
<dbReference type="GO" id="GO:0016887">
    <property type="term" value="F:ATP hydrolysis activity"/>
    <property type="evidence" value="ECO:0007669"/>
    <property type="project" value="InterPro"/>
</dbReference>
<feature type="domain" description="ABC transporter" evidence="17">
    <location>
        <begin position="324"/>
        <end position="595"/>
    </location>
</feature>
<evidence type="ECO:0000313" key="18">
    <source>
        <dbReference type="EMBL" id="GKX31894.1"/>
    </source>
</evidence>
<evidence type="ECO:0000256" key="4">
    <source>
        <dbReference type="ARBA" id="ARBA00022737"/>
    </source>
</evidence>
<keyword evidence="5" id="KW-0547">Nucleotide-binding</keyword>
<dbReference type="PROSITE" id="PS00211">
    <property type="entry name" value="ABC_TRANSPORTER_1"/>
    <property type="match status" value="1"/>
</dbReference>
<evidence type="ECO:0000256" key="12">
    <source>
        <dbReference type="ARBA" id="ARBA00023125"/>
    </source>
</evidence>
<dbReference type="Gene3D" id="3.30.190.20">
    <property type="match status" value="1"/>
</dbReference>
<dbReference type="InterPro" id="IPR004602">
    <property type="entry name" value="UvrA"/>
</dbReference>
<dbReference type="GO" id="GO:0003677">
    <property type="term" value="F:DNA binding"/>
    <property type="evidence" value="ECO:0007669"/>
    <property type="project" value="UniProtKB-KW"/>
</dbReference>
<dbReference type="Gene3D" id="3.40.50.300">
    <property type="entry name" value="P-loop containing nucleotide triphosphate hydrolases"/>
    <property type="match status" value="3"/>
</dbReference>
<dbReference type="InterPro" id="IPR041102">
    <property type="entry name" value="UvrA_inter"/>
</dbReference>
<dbReference type="PANTHER" id="PTHR43152">
    <property type="entry name" value="UVRABC SYSTEM PROTEIN A"/>
    <property type="match status" value="1"/>
</dbReference>
<comment type="subcellular location">
    <subcellularLocation>
        <location evidence="1">Cytoplasm</location>
    </subcellularLocation>
</comment>
<evidence type="ECO:0000256" key="3">
    <source>
        <dbReference type="ARBA" id="ARBA00022723"/>
    </source>
</evidence>
<dbReference type="InterPro" id="IPR003439">
    <property type="entry name" value="ABC_transporter-like_ATP-bd"/>
</dbReference>
<keyword evidence="11" id="KW-0267">Excision nuclease</keyword>
<dbReference type="SUPFAM" id="SSF52540">
    <property type="entry name" value="P-loop containing nucleoside triphosphate hydrolases"/>
    <property type="match status" value="2"/>
</dbReference>
<dbReference type="InterPro" id="IPR017871">
    <property type="entry name" value="ABC_transporter-like_CS"/>
</dbReference>
<keyword evidence="13" id="KW-0234">DNA repair</keyword>
<dbReference type="AlphaFoldDB" id="A0A9W6DIG8"/>
<evidence type="ECO:0000256" key="14">
    <source>
        <dbReference type="ARBA" id="ARBA00038000"/>
    </source>
</evidence>
<evidence type="ECO:0000256" key="5">
    <source>
        <dbReference type="ARBA" id="ARBA00022741"/>
    </source>
</evidence>
<gene>
    <name evidence="18" type="primary">uvrA_2</name>
    <name evidence="18" type="ORF">SH1V18_43740</name>
</gene>
<dbReference type="GO" id="GO:0006289">
    <property type="term" value="P:nucleotide-excision repair"/>
    <property type="evidence" value="ECO:0007669"/>
    <property type="project" value="InterPro"/>
</dbReference>
<dbReference type="InterPro" id="IPR027417">
    <property type="entry name" value="P-loop_NTPase"/>
</dbReference>
<evidence type="ECO:0000256" key="1">
    <source>
        <dbReference type="ARBA" id="ARBA00004496"/>
    </source>
</evidence>
<evidence type="ECO:0000256" key="2">
    <source>
        <dbReference type="ARBA" id="ARBA00022490"/>
    </source>
</evidence>
<evidence type="ECO:0000256" key="8">
    <source>
        <dbReference type="ARBA" id="ARBA00022771"/>
    </source>
</evidence>
<dbReference type="RefSeq" id="WP_281819229.1">
    <property type="nucleotide sequence ID" value="NZ_BRLB01000023.1"/>
</dbReference>
<feature type="domain" description="ABC transporter" evidence="17">
    <location>
        <begin position="605"/>
        <end position="943"/>
    </location>
</feature>
<dbReference type="Gene3D" id="1.10.8.280">
    <property type="entry name" value="ABC transporter ATPase domain-like"/>
    <property type="match status" value="1"/>
</dbReference>
<keyword evidence="19" id="KW-1185">Reference proteome</keyword>
<dbReference type="GO" id="GO:0009380">
    <property type="term" value="C:excinuclease repair complex"/>
    <property type="evidence" value="ECO:0007669"/>
    <property type="project" value="InterPro"/>
</dbReference>
<proteinExistence type="inferred from homology"/>
<dbReference type="GO" id="GO:0004518">
    <property type="term" value="F:nuclease activity"/>
    <property type="evidence" value="ECO:0007669"/>
    <property type="project" value="UniProtKB-KW"/>
</dbReference>
<keyword evidence="10" id="KW-0067">ATP-binding</keyword>
<dbReference type="GO" id="GO:0005737">
    <property type="term" value="C:cytoplasm"/>
    <property type="evidence" value="ECO:0007669"/>
    <property type="project" value="UniProtKB-SubCell"/>
</dbReference>
<keyword evidence="6" id="KW-0227">DNA damage</keyword>
<dbReference type="GO" id="GO:0008270">
    <property type="term" value="F:zinc ion binding"/>
    <property type="evidence" value="ECO:0007669"/>
    <property type="project" value="UniProtKB-KW"/>
</dbReference>
<comment type="similarity">
    <text evidence="14">Belongs to the ABC transporter superfamily. UvrA family.</text>
</comment>
<dbReference type="Pfam" id="PF17755">
    <property type="entry name" value="UvrA_DNA-bind"/>
    <property type="match status" value="1"/>
</dbReference>
<evidence type="ECO:0000256" key="9">
    <source>
        <dbReference type="ARBA" id="ARBA00022833"/>
    </source>
</evidence>
<keyword evidence="12" id="KW-0238">DNA-binding</keyword>
<sequence length="947" mass="105662">MEKSISIKNARENNLKNVSVEIPRDSFVVITGVSGSGKTSLAYNVLYGEAQRRFLQSLSSASKTGMINMPKPDVDMVNGLSPVISIPQKRSITNPRSSVATLTDLSSYVRMLYSVLGQAHCPVCNSVINSYSINQMVDHLMNLPEGTILQIFAPVNKIYDEDYDYLLTDLRNKGFRKVLVNGILYNMKDNIQLNEEERYSIYVAVDEVSILKDNYEILVASINRALDIGENLVKFNVLGDDIPDENIRKMINDLMGCEHNIVAGRYMPKDFSANDLSGACPTCQGLGTYKVTEPRLLIKDSKKSMKQNPFYISQFLLTDRNGAARLYSLANHYGFDIDTPYEELSENIKDVLMYGTKGERYELLRPNGERYDENKRRFVSYEGLVNYVNRFYKKSVLEGSTSKQNERLFVDRLCPDCKGKKIKRSRLLVKIDNVDIYTFGCLNITELKNFLQNMYIPESKKGSVQQLLAELSLKLNALIEIGLEYLNLGRSANSLSGGETQRIRLSTQIGLDLMGMIYILDEPSIGLHARDTYRIIGALKRLKEAGNTVIVVEHDMDIIKTADYIIEIGPGAGIHGGEIVATGNIHEIQQGNSLLGKYLNDIKGIRLPKKRRQGSGKSIIIKGAKENNLKDINVNIPLHTLICVTGVSGSGKSSIVNEVLYKAIISKTHDTRVLPGCYDSIEGIENISDIRNIDQTPIGRSSRSNVATYLGIYDSIRNLYANTEEAKSKGYNNTYFSFNTTEGRCENCNGEGRIVMELQFVQDITTVCPVCKGQRYKSEILSVKYSGKNIAEVLDLTVEEALGFFKDVNGIYRKIKVLNKLGLGYLKLGQSSSSLSGGEAQRIKLGKELGKLKKKKDNLYLLDEPTTGLHLDDIEKLILALDELVNQGNTVLVIEHNLDLIKVADYIIDLGPGAGEKGGKLVAEGSPEEIIENNDSYTSKYLKEYLL</sequence>
<evidence type="ECO:0000256" key="13">
    <source>
        <dbReference type="ARBA" id="ARBA00023204"/>
    </source>
</evidence>
<name>A0A9W6DIG8_9FIRM</name>
<comment type="caution">
    <text evidence="18">The sequence shown here is derived from an EMBL/GenBank/DDBJ whole genome shotgun (WGS) entry which is preliminary data.</text>
</comment>
<evidence type="ECO:0000259" key="17">
    <source>
        <dbReference type="PROSITE" id="PS50893"/>
    </source>
</evidence>